<protein>
    <submittedName>
        <fullName evidence="2">Uncharacterized protein</fullName>
    </submittedName>
</protein>
<dbReference type="Proteomes" id="UP000034513">
    <property type="component" value="Unassembled WGS sequence"/>
</dbReference>
<keyword evidence="1" id="KW-0812">Transmembrane</keyword>
<dbReference type="EMBL" id="LAVW01000122">
    <property type="protein sequence ID" value="KKW72470.1"/>
    <property type="molecule type" value="Genomic_DNA"/>
</dbReference>
<proteinExistence type="predicted"/>
<evidence type="ECO:0000313" key="3">
    <source>
        <dbReference type="Proteomes" id="UP000034513"/>
    </source>
</evidence>
<evidence type="ECO:0000256" key="1">
    <source>
        <dbReference type="SAM" id="Phobius"/>
    </source>
</evidence>
<keyword evidence="3" id="KW-1185">Reference proteome</keyword>
<evidence type="ECO:0000313" key="2">
    <source>
        <dbReference type="EMBL" id="KKW72470.1"/>
    </source>
</evidence>
<feature type="transmembrane region" description="Helical" evidence="1">
    <location>
        <begin position="18"/>
        <end position="35"/>
    </location>
</feature>
<reference evidence="2 3" key="1">
    <citation type="submission" date="2015-04" db="EMBL/GenBank/DDBJ databases">
        <title>Evaluation of non-dairy Lactococcus lactis with potential dairy applications reveals extensive phenotype-genotype disparity.</title>
        <authorList>
            <person name="Cavanagh D."/>
            <person name="Casey A."/>
            <person name="Altermann E."/>
            <person name="Cotter P."/>
            <person name="Fitzgerald G.F."/>
            <person name="McAuliffe O."/>
        </authorList>
    </citation>
    <scope>NUCLEOTIDE SEQUENCE [LARGE SCALE GENOMIC DNA]</scope>
    <source>
        <strain evidence="2 3">DPC6856</strain>
    </source>
</reference>
<comment type="caution">
    <text evidence="2">The sequence shown here is derived from an EMBL/GenBank/DDBJ whole genome shotgun (WGS) entry which is preliminary data.</text>
</comment>
<keyword evidence="1" id="KW-0472">Membrane</keyword>
<accession>A0ABR5EGY3</accession>
<sequence length="87" mass="10842">MYFSNLNLDLDCFMMIDYSYHFFLSLLSFLSYYYIPKHVDLEDLSLKKQELSVLFIYQGYRYWEVDYEIIIIVISDFETWYFMNNFL</sequence>
<keyword evidence="1" id="KW-1133">Transmembrane helix</keyword>
<gene>
    <name evidence="2" type="ORF">VN93_1408</name>
</gene>
<name>A0ABR5EGY3_LACLC</name>
<organism evidence="2 3">
    <name type="scientific">Lactococcus lactis subsp. cremoris</name>
    <name type="common">Streptococcus cremoris</name>
    <dbReference type="NCBI Taxonomy" id="1359"/>
    <lineage>
        <taxon>Bacteria</taxon>
        <taxon>Bacillati</taxon>
        <taxon>Bacillota</taxon>
        <taxon>Bacilli</taxon>
        <taxon>Lactobacillales</taxon>
        <taxon>Streptococcaceae</taxon>
        <taxon>Lactococcus</taxon>
    </lineage>
</organism>